<dbReference type="Pfam" id="PF17265">
    <property type="entry name" value="DUF5331"/>
    <property type="match status" value="1"/>
</dbReference>
<dbReference type="InterPro" id="IPR020346">
    <property type="entry name" value="Uncharacterised_15.3kDa"/>
</dbReference>
<protein>
    <submittedName>
        <fullName evidence="1">DUF5331 domain-containing protein</fullName>
    </submittedName>
</protein>
<sequence length="252" mass="28104">MAFFYSFTDSLKHKWLQFFQVNRDWIMLHMQVESVYTPDGGKRPPSYLILGVVNALEPKLAQLMLPFSKLNPDADTLVEVLDLHFDPDIALGNSAYPKVHSEDRAEESATLMGEKTHEEATMHQEINGFGNEDNADQMAAESLMVADAVQHETIQMPVNKGYEGDFHHTPSPESDNEFGEISFDELKDMDMNATSASDFGSSEEDAFRIVDDVWGEEGTAKNGGVDNEIFLGGELSANAFDDTEIARLFPNN</sequence>
<dbReference type="EMBL" id="JAHHGZ010000055">
    <property type="protein sequence ID" value="MBW4671850.1"/>
    <property type="molecule type" value="Genomic_DNA"/>
</dbReference>
<proteinExistence type="predicted"/>
<evidence type="ECO:0000313" key="2">
    <source>
        <dbReference type="Proteomes" id="UP000729701"/>
    </source>
</evidence>
<reference evidence="1" key="1">
    <citation type="submission" date="2021-05" db="EMBL/GenBank/DDBJ databases">
        <authorList>
            <person name="Pietrasiak N."/>
            <person name="Ward R."/>
            <person name="Stajich J.E."/>
            <person name="Kurbessoian T."/>
        </authorList>
    </citation>
    <scope>NUCLEOTIDE SEQUENCE</scope>
    <source>
        <strain evidence="1">GSE-NOS-MK-12-04C</strain>
    </source>
</reference>
<comment type="caution">
    <text evidence="1">The sequence shown here is derived from an EMBL/GenBank/DDBJ whole genome shotgun (WGS) entry which is preliminary data.</text>
</comment>
<accession>A0A951V0M8</accession>
<name>A0A951V0M8_9CYAN</name>
<evidence type="ECO:0000313" key="1">
    <source>
        <dbReference type="EMBL" id="MBW4671850.1"/>
    </source>
</evidence>
<dbReference type="Proteomes" id="UP000729701">
    <property type="component" value="Unassembled WGS sequence"/>
</dbReference>
<dbReference type="AlphaFoldDB" id="A0A951V0M8"/>
<reference evidence="1" key="2">
    <citation type="journal article" date="2022" name="Microbiol. Resour. Announc.">
        <title>Metagenome Sequencing to Explore Phylogenomics of Terrestrial Cyanobacteria.</title>
        <authorList>
            <person name="Ward R.D."/>
            <person name="Stajich J.E."/>
            <person name="Johansen J.R."/>
            <person name="Huntemann M."/>
            <person name="Clum A."/>
            <person name="Foster B."/>
            <person name="Foster B."/>
            <person name="Roux S."/>
            <person name="Palaniappan K."/>
            <person name="Varghese N."/>
            <person name="Mukherjee S."/>
            <person name="Reddy T.B.K."/>
            <person name="Daum C."/>
            <person name="Copeland A."/>
            <person name="Chen I.A."/>
            <person name="Ivanova N.N."/>
            <person name="Kyrpides N.C."/>
            <person name="Shapiro N."/>
            <person name="Eloe-Fadrosh E.A."/>
            <person name="Pietrasiak N."/>
        </authorList>
    </citation>
    <scope>NUCLEOTIDE SEQUENCE</scope>
    <source>
        <strain evidence="1">GSE-NOS-MK-12-04C</strain>
    </source>
</reference>
<gene>
    <name evidence="1" type="ORF">KME60_31605</name>
</gene>
<organism evidence="1 2">
    <name type="scientific">Cyanomargarita calcarea GSE-NOS-MK-12-04C</name>
    <dbReference type="NCBI Taxonomy" id="2839659"/>
    <lineage>
        <taxon>Bacteria</taxon>
        <taxon>Bacillati</taxon>
        <taxon>Cyanobacteriota</taxon>
        <taxon>Cyanophyceae</taxon>
        <taxon>Nostocales</taxon>
        <taxon>Cyanomargaritaceae</taxon>
        <taxon>Cyanomargarita</taxon>
    </lineage>
</organism>